<comment type="caution">
    <text evidence="1">The sequence shown here is derived from an EMBL/GenBank/DDBJ whole genome shotgun (WGS) entry which is preliminary data.</text>
</comment>
<evidence type="ECO:0000313" key="2">
    <source>
        <dbReference type="Proteomes" id="UP001189429"/>
    </source>
</evidence>
<proteinExistence type="predicted"/>
<dbReference type="EMBL" id="CAUYUJ010021095">
    <property type="protein sequence ID" value="CAK0902621.1"/>
    <property type="molecule type" value="Genomic_DNA"/>
</dbReference>
<keyword evidence="2" id="KW-1185">Reference proteome</keyword>
<sequence length="210" mass="23965">AASAVFLEVNLGGCFFHFRAAVHKHVVDLDLGQRCGANPEFRLRVGKLCALAFIPVVDVATWFEKLAGDFENPEPPLLTYFEKTWVGEKHARARARKAPTFPVDLWNVRDRARAKTILTTNAAELFHRHHATQFHRGARPSFPTFIESLHKQQRLTNRDITDVIMGGEKKERDTTRIRNDRQFILVEKFLRDGDGMALLANMAKLRMGDD</sequence>
<feature type="non-terminal residue" evidence="1">
    <location>
        <position position="1"/>
    </location>
</feature>
<gene>
    <name evidence="1" type="ORF">PCOR1329_LOCUS79190</name>
</gene>
<accession>A0ABN9XRL4</accession>
<evidence type="ECO:0000313" key="1">
    <source>
        <dbReference type="EMBL" id="CAK0902621.1"/>
    </source>
</evidence>
<organism evidence="1 2">
    <name type="scientific">Prorocentrum cordatum</name>
    <dbReference type="NCBI Taxonomy" id="2364126"/>
    <lineage>
        <taxon>Eukaryota</taxon>
        <taxon>Sar</taxon>
        <taxon>Alveolata</taxon>
        <taxon>Dinophyceae</taxon>
        <taxon>Prorocentrales</taxon>
        <taxon>Prorocentraceae</taxon>
        <taxon>Prorocentrum</taxon>
    </lineage>
</organism>
<name>A0ABN9XRL4_9DINO</name>
<reference evidence="1" key="1">
    <citation type="submission" date="2023-10" db="EMBL/GenBank/DDBJ databases">
        <authorList>
            <person name="Chen Y."/>
            <person name="Shah S."/>
            <person name="Dougan E. K."/>
            <person name="Thang M."/>
            <person name="Chan C."/>
        </authorList>
    </citation>
    <scope>NUCLEOTIDE SEQUENCE [LARGE SCALE GENOMIC DNA]</scope>
</reference>
<protein>
    <submittedName>
        <fullName evidence="1">Uncharacterized protein</fullName>
    </submittedName>
</protein>
<dbReference type="Proteomes" id="UP001189429">
    <property type="component" value="Unassembled WGS sequence"/>
</dbReference>